<comment type="caution">
    <text evidence="1">The sequence shown here is derived from an EMBL/GenBank/DDBJ whole genome shotgun (WGS) entry which is preliminary data.</text>
</comment>
<organism evidence="1 2">
    <name type="scientific">Blepharisma stoltei</name>
    <dbReference type="NCBI Taxonomy" id="1481888"/>
    <lineage>
        <taxon>Eukaryota</taxon>
        <taxon>Sar</taxon>
        <taxon>Alveolata</taxon>
        <taxon>Ciliophora</taxon>
        <taxon>Postciliodesmatophora</taxon>
        <taxon>Heterotrichea</taxon>
        <taxon>Heterotrichida</taxon>
        <taxon>Blepharismidae</taxon>
        <taxon>Blepharisma</taxon>
    </lineage>
</organism>
<gene>
    <name evidence="1" type="ORF">BSTOLATCC_MIC15513</name>
</gene>
<dbReference type="Gene3D" id="1.10.472.10">
    <property type="entry name" value="Cyclin-like"/>
    <property type="match status" value="1"/>
</dbReference>
<protein>
    <recommendedName>
        <fullName evidence="3">Cyclin</fullName>
    </recommendedName>
</protein>
<evidence type="ECO:0000313" key="2">
    <source>
        <dbReference type="Proteomes" id="UP001162131"/>
    </source>
</evidence>
<dbReference type="Proteomes" id="UP001162131">
    <property type="component" value="Unassembled WGS sequence"/>
</dbReference>
<dbReference type="AlphaFoldDB" id="A0AAU9IMR7"/>
<name>A0AAU9IMR7_9CILI</name>
<sequence length="248" mass="29113">MTSHHHNSEIPHSQCQTDPIDAYPSLKDLTVGFSACLQAKIIEDLETKENTSTPKSDVFFNKFHLMEYLRANSKDAPSIDEIFSFTYQLYSLKRLSGECLILTLMYMLRVSKSSGIKIFNANWRQFVFTATITAQKVCNSIHLCNLEFEDCFTDLSSEEIFDMDGEFFNLMKHKYEVDLAFFQNIFEILAYALEDKSKKKWKLNEQKINKIIKRSKTFDEDEEEENDLSKFVSERMYNIDLDKLDWET</sequence>
<keyword evidence="2" id="KW-1185">Reference proteome</keyword>
<evidence type="ECO:0008006" key="3">
    <source>
        <dbReference type="Google" id="ProtNLM"/>
    </source>
</evidence>
<dbReference type="PANTHER" id="PTHR14248">
    <property type="entry name" value="CYCLIN Y, ISOFORM A"/>
    <property type="match status" value="1"/>
</dbReference>
<accession>A0AAU9IMR7</accession>
<proteinExistence type="predicted"/>
<dbReference type="EMBL" id="CAJZBQ010000015">
    <property type="protein sequence ID" value="CAG9316070.1"/>
    <property type="molecule type" value="Genomic_DNA"/>
</dbReference>
<evidence type="ECO:0000313" key="1">
    <source>
        <dbReference type="EMBL" id="CAG9316070.1"/>
    </source>
</evidence>
<reference evidence="1" key="1">
    <citation type="submission" date="2021-09" db="EMBL/GenBank/DDBJ databases">
        <authorList>
            <consortium name="AG Swart"/>
            <person name="Singh M."/>
            <person name="Singh A."/>
            <person name="Seah K."/>
            <person name="Emmerich C."/>
        </authorList>
    </citation>
    <scope>NUCLEOTIDE SEQUENCE</scope>
    <source>
        <strain evidence="1">ATCC30299</strain>
    </source>
</reference>